<evidence type="ECO:0000259" key="1">
    <source>
        <dbReference type="Pfam" id="PF13391"/>
    </source>
</evidence>
<accession>A0A0H1BJ79</accession>
<protein>
    <recommendedName>
        <fullName evidence="1">HNH nuclease domain-containing protein</fullName>
    </recommendedName>
</protein>
<dbReference type="STRING" id="2060906.A0A0H1BJ79"/>
<gene>
    <name evidence="2" type="ORF">EMPG_15347</name>
</gene>
<keyword evidence="3" id="KW-1185">Reference proteome</keyword>
<name>A0A0H1BJ79_9EURO</name>
<dbReference type="Pfam" id="PF13391">
    <property type="entry name" value="HNH_2"/>
    <property type="match status" value="1"/>
</dbReference>
<evidence type="ECO:0000313" key="3">
    <source>
        <dbReference type="Proteomes" id="UP000053573"/>
    </source>
</evidence>
<dbReference type="InterPro" id="IPR003615">
    <property type="entry name" value="HNH_nuc"/>
</dbReference>
<comment type="caution">
    <text evidence="2">The sequence shown here is derived from an EMBL/GenBank/DDBJ whole genome shotgun (WGS) entry which is preliminary data.</text>
</comment>
<dbReference type="Proteomes" id="UP000053573">
    <property type="component" value="Unassembled WGS sequence"/>
</dbReference>
<organism evidence="2 3">
    <name type="scientific">Blastomyces silverae</name>
    <dbReference type="NCBI Taxonomy" id="2060906"/>
    <lineage>
        <taxon>Eukaryota</taxon>
        <taxon>Fungi</taxon>
        <taxon>Dikarya</taxon>
        <taxon>Ascomycota</taxon>
        <taxon>Pezizomycotina</taxon>
        <taxon>Eurotiomycetes</taxon>
        <taxon>Eurotiomycetidae</taxon>
        <taxon>Onygenales</taxon>
        <taxon>Ajellomycetaceae</taxon>
        <taxon>Blastomyces</taxon>
    </lineage>
</organism>
<dbReference type="EMBL" id="LDEV01002395">
    <property type="protein sequence ID" value="KLJ09226.1"/>
    <property type="molecule type" value="Genomic_DNA"/>
</dbReference>
<dbReference type="AlphaFoldDB" id="A0A0H1BJ79"/>
<evidence type="ECO:0000313" key="2">
    <source>
        <dbReference type="EMBL" id="KLJ09226.1"/>
    </source>
</evidence>
<proteinExistence type="predicted"/>
<reference evidence="3" key="1">
    <citation type="journal article" date="2015" name="PLoS Genet.">
        <title>The dynamic genome and transcriptome of the human fungal pathogen Blastomyces and close relative Emmonsia.</title>
        <authorList>
            <person name="Munoz J.F."/>
            <person name="Gauthier G.M."/>
            <person name="Desjardins C.A."/>
            <person name="Gallo J.E."/>
            <person name="Holder J."/>
            <person name="Sullivan T.D."/>
            <person name="Marty A.J."/>
            <person name="Carmen J.C."/>
            <person name="Chen Z."/>
            <person name="Ding L."/>
            <person name="Gujja S."/>
            <person name="Magrini V."/>
            <person name="Misas E."/>
            <person name="Mitreva M."/>
            <person name="Priest M."/>
            <person name="Saif S."/>
            <person name="Whiston E.A."/>
            <person name="Young S."/>
            <person name="Zeng Q."/>
            <person name="Goldman W.E."/>
            <person name="Mardis E.R."/>
            <person name="Taylor J.W."/>
            <person name="McEwen J.G."/>
            <person name="Clay O.K."/>
            <person name="Klein B.S."/>
            <person name="Cuomo C.A."/>
        </authorList>
    </citation>
    <scope>NUCLEOTIDE SEQUENCE [LARGE SCALE GENOMIC DNA]</scope>
    <source>
        <strain evidence="3">UAMH 139</strain>
    </source>
</reference>
<sequence>MDNTPRELSRDELLSPDDFEVEELALRNELDDGLRAAVAAYSDAPYGSIDCVIFRLRELHLKITLSQLDWRVCTNKYSDMDKDDPTWLNLENHYTAEQNLFIAERMRLGRELWHLFQKSGEHETTSKTARRTKTQKNKAKDLFVVLMREITLEEKMMFLEAMENVYRLEDTSGEIWSPATGRTRHADSSAAHIFPPQVGQENLGMVFGDGFDVSIHGAENGLFLPPAVKHAFQDYQVTIIPDPVAARPHNYKFVVLDPKLLRLRVNAEMTFNDLNGRTLIFKPGCSLRPNPQFIRFHCAVAVRMAMRKCGLSNEMPNGVPSELGGAWKDLTTFIEEDLLVGFIEAFKTYREVREKNLAARQLAANNTVVPKKRSFGE</sequence>
<feature type="domain" description="HNH nuclease" evidence="1">
    <location>
        <begin position="187"/>
        <end position="239"/>
    </location>
</feature>
<dbReference type="OrthoDB" id="4181254at2759"/>